<dbReference type="SMART" id="SM00479">
    <property type="entry name" value="EXOIII"/>
    <property type="match status" value="1"/>
</dbReference>
<dbReference type="GO" id="GO:0003677">
    <property type="term" value="F:DNA binding"/>
    <property type="evidence" value="ECO:0007669"/>
    <property type="project" value="InterPro"/>
</dbReference>
<dbReference type="GO" id="GO:0005829">
    <property type="term" value="C:cytosol"/>
    <property type="evidence" value="ECO:0007669"/>
    <property type="project" value="TreeGrafter"/>
</dbReference>
<name>A0A9E2L247_9SPIR</name>
<dbReference type="InterPro" id="IPR006054">
    <property type="entry name" value="DnaQ"/>
</dbReference>
<dbReference type="EMBL" id="JAHLFV010000060">
    <property type="protein sequence ID" value="MBU3849433.1"/>
    <property type="molecule type" value="Genomic_DNA"/>
</dbReference>
<evidence type="ECO:0000256" key="1">
    <source>
        <dbReference type="ARBA" id="ARBA00025483"/>
    </source>
</evidence>
<organism evidence="4 5">
    <name type="scientific">Candidatus Treponema excrementipullorum</name>
    <dbReference type="NCBI Taxonomy" id="2838768"/>
    <lineage>
        <taxon>Bacteria</taxon>
        <taxon>Pseudomonadati</taxon>
        <taxon>Spirochaetota</taxon>
        <taxon>Spirochaetia</taxon>
        <taxon>Spirochaetales</taxon>
        <taxon>Treponemataceae</taxon>
        <taxon>Treponema</taxon>
    </lineage>
</organism>
<dbReference type="InterPro" id="IPR013520">
    <property type="entry name" value="Ribonucl_H"/>
</dbReference>
<comment type="subunit">
    <text evidence="2">DNA polymerase III contains a core (composed of alpha, epsilon and theta chains) that associates with a tau subunit. This core dimerizes to form the POLIII' complex. PolIII' associates with the gamma complex (composed of gamma, delta, delta', psi and chi chains) and with the beta chain to form the complete DNA polymerase III complex.</text>
</comment>
<dbReference type="InterPro" id="IPR036397">
    <property type="entry name" value="RNaseH_sf"/>
</dbReference>
<dbReference type="AlphaFoldDB" id="A0A9E2L247"/>
<gene>
    <name evidence="4" type="ORF">IAA16_02585</name>
</gene>
<dbReference type="CDD" id="cd06127">
    <property type="entry name" value="DEDDh"/>
    <property type="match status" value="1"/>
</dbReference>
<dbReference type="GO" id="GO:0003887">
    <property type="term" value="F:DNA-directed DNA polymerase activity"/>
    <property type="evidence" value="ECO:0007669"/>
    <property type="project" value="InterPro"/>
</dbReference>
<evidence type="ECO:0000259" key="3">
    <source>
        <dbReference type="SMART" id="SM00479"/>
    </source>
</evidence>
<dbReference type="PANTHER" id="PTHR30231:SF41">
    <property type="entry name" value="DNA POLYMERASE III SUBUNIT EPSILON"/>
    <property type="match status" value="1"/>
</dbReference>
<keyword evidence="4" id="KW-0269">Exonuclease</keyword>
<accession>A0A9E2L247</accession>
<dbReference type="Proteomes" id="UP000823914">
    <property type="component" value="Unassembled WGS sequence"/>
</dbReference>
<dbReference type="NCBIfam" id="TIGR00573">
    <property type="entry name" value="dnaq"/>
    <property type="match status" value="1"/>
</dbReference>
<dbReference type="GO" id="GO:0008408">
    <property type="term" value="F:3'-5' exonuclease activity"/>
    <property type="evidence" value="ECO:0007669"/>
    <property type="project" value="TreeGrafter"/>
</dbReference>
<comment type="function">
    <text evidence="1">DNA polymerase III is a complex, multichain enzyme responsible for most of the replicative synthesis in bacteria. The epsilon subunit contain the editing function and is a proofreading 3'-5' exonuclease.</text>
</comment>
<dbReference type="Pfam" id="PF00929">
    <property type="entry name" value="RNase_T"/>
    <property type="match status" value="1"/>
</dbReference>
<dbReference type="FunFam" id="3.30.420.10:FF:000045">
    <property type="entry name" value="3'-5' exonuclease DinG"/>
    <property type="match status" value="1"/>
</dbReference>
<evidence type="ECO:0000313" key="5">
    <source>
        <dbReference type="Proteomes" id="UP000823914"/>
    </source>
</evidence>
<evidence type="ECO:0000313" key="4">
    <source>
        <dbReference type="EMBL" id="MBU3849433.1"/>
    </source>
</evidence>
<sequence>MQQNKFFNNTKELLQLYDQGASFVAFDTETTGLKADRAKLLEIGAVSFTKEGITGTFSQLINPCCPIPPEAEAVNHISQNMVQDAPLEEFILPEFLSFTGNSILIAHNAGFDLSFINTALVRIGYSKLKNKTVDTLQLARCLYPQLPSHTLQFLASHFAFLVGNAHRALDDAIVCKDLFLQCIRGQCHS</sequence>
<dbReference type="PANTHER" id="PTHR30231">
    <property type="entry name" value="DNA POLYMERASE III SUBUNIT EPSILON"/>
    <property type="match status" value="1"/>
</dbReference>
<reference evidence="4" key="1">
    <citation type="journal article" date="2021" name="PeerJ">
        <title>Extensive microbial diversity within the chicken gut microbiome revealed by metagenomics and culture.</title>
        <authorList>
            <person name="Gilroy R."/>
            <person name="Ravi A."/>
            <person name="Getino M."/>
            <person name="Pursley I."/>
            <person name="Horton D.L."/>
            <person name="Alikhan N.F."/>
            <person name="Baker D."/>
            <person name="Gharbi K."/>
            <person name="Hall N."/>
            <person name="Watson M."/>
            <person name="Adriaenssens E.M."/>
            <person name="Foster-Nyarko E."/>
            <person name="Jarju S."/>
            <person name="Secka A."/>
            <person name="Antonio M."/>
            <person name="Oren A."/>
            <person name="Chaudhuri R.R."/>
            <person name="La Ragione R."/>
            <person name="Hildebrand F."/>
            <person name="Pallen M.J."/>
        </authorList>
    </citation>
    <scope>NUCLEOTIDE SEQUENCE</scope>
    <source>
        <strain evidence="4">Gambia15-2214</strain>
    </source>
</reference>
<dbReference type="Gene3D" id="3.30.420.10">
    <property type="entry name" value="Ribonuclease H-like superfamily/Ribonuclease H"/>
    <property type="match status" value="1"/>
</dbReference>
<protein>
    <submittedName>
        <fullName evidence="4">3'-5' exonuclease</fullName>
    </submittedName>
</protein>
<comment type="caution">
    <text evidence="4">The sequence shown here is derived from an EMBL/GenBank/DDBJ whole genome shotgun (WGS) entry which is preliminary data.</text>
</comment>
<dbReference type="GO" id="GO:0045004">
    <property type="term" value="P:DNA replication proofreading"/>
    <property type="evidence" value="ECO:0007669"/>
    <property type="project" value="TreeGrafter"/>
</dbReference>
<keyword evidence="4" id="KW-0378">Hydrolase</keyword>
<dbReference type="InterPro" id="IPR012337">
    <property type="entry name" value="RNaseH-like_sf"/>
</dbReference>
<reference evidence="4" key="2">
    <citation type="submission" date="2021-04" db="EMBL/GenBank/DDBJ databases">
        <authorList>
            <person name="Gilroy R."/>
        </authorList>
    </citation>
    <scope>NUCLEOTIDE SEQUENCE</scope>
    <source>
        <strain evidence="4">Gambia15-2214</strain>
    </source>
</reference>
<evidence type="ECO:0000256" key="2">
    <source>
        <dbReference type="ARBA" id="ARBA00026073"/>
    </source>
</evidence>
<keyword evidence="4" id="KW-0540">Nuclease</keyword>
<feature type="domain" description="Exonuclease" evidence="3">
    <location>
        <begin position="22"/>
        <end position="188"/>
    </location>
</feature>
<proteinExistence type="predicted"/>
<dbReference type="SUPFAM" id="SSF53098">
    <property type="entry name" value="Ribonuclease H-like"/>
    <property type="match status" value="1"/>
</dbReference>